<organism evidence="1 2">
    <name type="scientific">Phyllosticta citricarpa</name>
    <dbReference type="NCBI Taxonomy" id="55181"/>
    <lineage>
        <taxon>Eukaryota</taxon>
        <taxon>Fungi</taxon>
        <taxon>Dikarya</taxon>
        <taxon>Ascomycota</taxon>
        <taxon>Pezizomycotina</taxon>
        <taxon>Dothideomycetes</taxon>
        <taxon>Dothideomycetes incertae sedis</taxon>
        <taxon>Botryosphaeriales</taxon>
        <taxon>Phyllostictaceae</taxon>
        <taxon>Phyllosticta</taxon>
    </lineage>
</organism>
<accession>A0ABR1M8X7</accession>
<reference evidence="1 2" key="1">
    <citation type="submission" date="2024-04" db="EMBL/GenBank/DDBJ databases">
        <title>Phyllosticta paracitricarpa is synonymous to the EU quarantine fungus P. citricarpa based on phylogenomic analyses.</title>
        <authorList>
            <consortium name="Lawrence Berkeley National Laboratory"/>
            <person name="Van Ingen-Buijs V.A."/>
            <person name="Van Westerhoven A.C."/>
            <person name="Haridas S."/>
            <person name="Skiadas P."/>
            <person name="Martin F."/>
            <person name="Groenewald J.Z."/>
            <person name="Crous P.W."/>
            <person name="Seidl M.F."/>
        </authorList>
    </citation>
    <scope>NUCLEOTIDE SEQUENCE [LARGE SCALE GENOMIC DNA]</scope>
    <source>
        <strain evidence="1 2">CBS 122670</strain>
    </source>
</reference>
<sequence length="214" mass="24050">MTPRRYPFQEVDISLDVAVIQRQSLLRGNPPGQTLLIQSPDDVLQVNKQQKGNVGRGSLGPIDSWKNSILLSAHLHRRRRDRFASRWRSVGSLDQSMASIPPLAVSSQAAVPAASLRADRPRSRWLSALLLDFVIVRTACERFVQYGAGFSKRWPGGGHFRASASSWIRIITQDMREQRYERRLMVSLEAGHLLGLFWSCKVASAGRISTRRSS</sequence>
<name>A0ABR1M8X7_9PEZI</name>
<comment type="caution">
    <text evidence="1">The sequence shown here is derived from an EMBL/GenBank/DDBJ whole genome shotgun (WGS) entry which is preliminary data.</text>
</comment>
<dbReference type="Proteomes" id="UP001365128">
    <property type="component" value="Unassembled WGS sequence"/>
</dbReference>
<evidence type="ECO:0000313" key="2">
    <source>
        <dbReference type="Proteomes" id="UP001365128"/>
    </source>
</evidence>
<gene>
    <name evidence="1" type="ORF">IWX46DRAFT_120968</name>
</gene>
<keyword evidence="2" id="KW-1185">Reference proteome</keyword>
<protein>
    <submittedName>
        <fullName evidence="1">Uncharacterized protein</fullName>
    </submittedName>
</protein>
<proteinExistence type="predicted"/>
<dbReference type="EMBL" id="JBBPDW010000019">
    <property type="protein sequence ID" value="KAK7543724.1"/>
    <property type="molecule type" value="Genomic_DNA"/>
</dbReference>
<evidence type="ECO:0000313" key="1">
    <source>
        <dbReference type="EMBL" id="KAK7543724.1"/>
    </source>
</evidence>